<dbReference type="RefSeq" id="WP_278316663.1">
    <property type="nucleotide sequence ID" value="NZ_CP121464.1"/>
</dbReference>
<dbReference type="SUPFAM" id="SSF69279">
    <property type="entry name" value="Phage tail proteins"/>
    <property type="match status" value="1"/>
</dbReference>
<reference evidence="1 2" key="1">
    <citation type="submission" date="2023-04" db="EMBL/GenBank/DDBJ databases">
        <title>Nanopore sequencing of Janthinobacterium from water.</title>
        <authorList>
            <person name="Ciuchcinski K."/>
            <person name="Rokowska A."/>
            <person name="Dziewit L."/>
        </authorList>
    </citation>
    <scope>NUCLEOTIDE SEQUENCE [LARGE SCALE GENOMIC DNA]</scope>
    <source>
        <strain evidence="1 2">DEMB2</strain>
    </source>
</reference>
<keyword evidence="2" id="KW-1185">Reference proteome</keyword>
<dbReference type="Proteomes" id="UP001219584">
    <property type="component" value="Chromosome"/>
</dbReference>
<organism evidence="1 2">
    <name type="scientific">Janthinobacterium rivuli</name>
    <dbReference type="NCBI Taxonomy" id="2751478"/>
    <lineage>
        <taxon>Bacteria</taxon>
        <taxon>Pseudomonadati</taxon>
        <taxon>Pseudomonadota</taxon>
        <taxon>Betaproteobacteria</taxon>
        <taxon>Burkholderiales</taxon>
        <taxon>Oxalobacteraceae</taxon>
        <taxon>Janthinobacterium</taxon>
    </lineage>
</organism>
<proteinExistence type="predicted"/>
<evidence type="ECO:0000313" key="2">
    <source>
        <dbReference type="Proteomes" id="UP001219584"/>
    </source>
</evidence>
<sequence>MSLGKNAYLVIFRRETAYWESLMLASPLTDFTQGTRLLQLTTPQGENRLLAECVRGEEGLSQGVAFQIAALSTDAAISLRTLIGQPALLQLLTAASTDDWRPFHGHALFDADSDDERHFLIVRTVH</sequence>
<evidence type="ECO:0000313" key="1">
    <source>
        <dbReference type="EMBL" id="WFR78477.1"/>
    </source>
</evidence>
<dbReference type="Gene3D" id="2.30.110.50">
    <property type="match status" value="1"/>
</dbReference>
<name>A0ABY8I377_9BURK</name>
<gene>
    <name evidence="1" type="ORF">P9875_22645</name>
</gene>
<protein>
    <submittedName>
        <fullName evidence="1">Uncharacterized protein</fullName>
    </submittedName>
</protein>
<dbReference type="EMBL" id="CP121464">
    <property type="protein sequence ID" value="WFR78477.1"/>
    <property type="molecule type" value="Genomic_DNA"/>
</dbReference>
<accession>A0ABY8I377</accession>